<keyword evidence="3" id="KW-0004">4Fe-4S</keyword>
<dbReference type="HOGENOM" id="CLU_139698_6_4_9"/>
<proteinExistence type="predicted"/>
<evidence type="ECO:0000313" key="11">
    <source>
        <dbReference type="Proteomes" id="UP000029507"/>
    </source>
</evidence>
<evidence type="ECO:0000256" key="5">
    <source>
        <dbReference type="ARBA" id="ARBA00022982"/>
    </source>
</evidence>
<evidence type="ECO:0000256" key="1">
    <source>
        <dbReference type="ARBA" id="ARBA00001966"/>
    </source>
</evidence>
<protein>
    <recommendedName>
        <fullName evidence="8">Ferredoxin</fullName>
    </recommendedName>
</protein>
<dbReference type="KEGG" id="pste:PSTEL_11420"/>
<dbReference type="Proteomes" id="UP000029507">
    <property type="component" value="Chromosome"/>
</dbReference>
<accession>A0A089LPX9</accession>
<dbReference type="InterPro" id="IPR001080">
    <property type="entry name" value="3Fe4S_ferredoxin"/>
</dbReference>
<keyword evidence="2 8" id="KW-0813">Transport</keyword>
<dbReference type="GO" id="GO:0009055">
    <property type="term" value="F:electron transfer activity"/>
    <property type="evidence" value="ECO:0007669"/>
    <property type="project" value="UniProtKB-UniRule"/>
</dbReference>
<dbReference type="AlphaFoldDB" id="A0A089LPX9"/>
<comment type="cofactor">
    <cofactor evidence="1">
        <name>[4Fe-4S] cluster</name>
        <dbReference type="ChEBI" id="CHEBI:49883"/>
    </cofactor>
</comment>
<keyword evidence="5 8" id="KW-0249">Electron transport</keyword>
<keyword evidence="4 8" id="KW-0479">Metal-binding</keyword>
<evidence type="ECO:0000313" key="10">
    <source>
        <dbReference type="EMBL" id="AIQ63601.1"/>
    </source>
</evidence>
<keyword evidence="6 8" id="KW-0408">Iron</keyword>
<reference evidence="10 11" key="1">
    <citation type="submission" date="2014-08" db="EMBL/GenBank/DDBJ databases">
        <title>Comparative genomics of the Paenibacillus odorifer group.</title>
        <authorList>
            <person name="den Bakker H.C."/>
            <person name="Tsai Y.-C."/>
            <person name="Martin N."/>
            <person name="Korlach J."/>
            <person name="Wiedmann M."/>
        </authorList>
    </citation>
    <scope>NUCLEOTIDE SEQUENCE [LARGE SCALE GENOMIC DNA]</scope>
    <source>
        <strain evidence="10 11">DSM 14472</strain>
    </source>
</reference>
<dbReference type="GO" id="GO:0051539">
    <property type="term" value="F:4 iron, 4 sulfur cluster binding"/>
    <property type="evidence" value="ECO:0007669"/>
    <property type="project" value="UniProtKB-KW"/>
</dbReference>
<evidence type="ECO:0000256" key="8">
    <source>
        <dbReference type="RuleBase" id="RU368020"/>
    </source>
</evidence>
<sequence length="77" mass="7994">MSKYVKVKKDSCIACGSCGSAAPEIFDFDDDGLAEVIFEGDGNKGVTLIASDLLEELNDAIDSCPTSCIKTAAAPFA</sequence>
<dbReference type="PANTHER" id="PTHR39163">
    <property type="entry name" value="FERREDOXIN"/>
    <property type="match status" value="1"/>
</dbReference>
<dbReference type="GO" id="GO:0005506">
    <property type="term" value="F:iron ion binding"/>
    <property type="evidence" value="ECO:0007669"/>
    <property type="project" value="UniProtKB-UniRule"/>
</dbReference>
<feature type="domain" description="4Fe-4S ferredoxin-type" evidence="9">
    <location>
        <begin position="3"/>
        <end position="31"/>
    </location>
</feature>
<gene>
    <name evidence="10" type="ORF">PSTEL_11420</name>
</gene>
<dbReference type="InterPro" id="IPR017896">
    <property type="entry name" value="4Fe4S_Fe-S-bd"/>
</dbReference>
<name>A0A089LPX9_9BACL</name>
<comment type="function">
    <text evidence="8">Ferredoxins are iron-sulfur proteins that transfer electrons in a wide variety of metabolic reactions.</text>
</comment>
<dbReference type="RefSeq" id="WP_038695258.1">
    <property type="nucleotide sequence ID" value="NZ_CP009286.1"/>
</dbReference>
<evidence type="ECO:0000256" key="4">
    <source>
        <dbReference type="ARBA" id="ARBA00022723"/>
    </source>
</evidence>
<dbReference type="InterPro" id="IPR052395">
    <property type="entry name" value="ET_Ferredoxin"/>
</dbReference>
<dbReference type="STRING" id="169760.PSTEL_11420"/>
<evidence type="ECO:0000256" key="7">
    <source>
        <dbReference type="ARBA" id="ARBA00023014"/>
    </source>
</evidence>
<dbReference type="Pfam" id="PF13370">
    <property type="entry name" value="Fer4_13"/>
    <property type="match status" value="1"/>
</dbReference>
<evidence type="ECO:0000256" key="3">
    <source>
        <dbReference type="ARBA" id="ARBA00022485"/>
    </source>
</evidence>
<keyword evidence="11" id="KW-1185">Reference proteome</keyword>
<dbReference type="OrthoDB" id="9801085at2"/>
<dbReference type="PRINTS" id="PR00352">
    <property type="entry name" value="3FE4SFRDOXIN"/>
</dbReference>
<organism evidence="10 11">
    <name type="scientific">Paenibacillus stellifer</name>
    <dbReference type="NCBI Taxonomy" id="169760"/>
    <lineage>
        <taxon>Bacteria</taxon>
        <taxon>Bacillati</taxon>
        <taxon>Bacillota</taxon>
        <taxon>Bacilli</taxon>
        <taxon>Bacillales</taxon>
        <taxon>Paenibacillaceae</taxon>
        <taxon>Paenibacillus</taxon>
    </lineage>
</organism>
<dbReference type="SUPFAM" id="SSF54862">
    <property type="entry name" value="4Fe-4S ferredoxins"/>
    <property type="match status" value="1"/>
</dbReference>
<dbReference type="Gene3D" id="3.30.70.20">
    <property type="match status" value="1"/>
</dbReference>
<evidence type="ECO:0000256" key="6">
    <source>
        <dbReference type="ARBA" id="ARBA00023004"/>
    </source>
</evidence>
<dbReference type="PROSITE" id="PS51379">
    <property type="entry name" value="4FE4S_FER_2"/>
    <property type="match status" value="1"/>
</dbReference>
<dbReference type="PANTHER" id="PTHR39163:SF1">
    <property type="entry name" value="FERREDOXIN"/>
    <property type="match status" value="1"/>
</dbReference>
<dbReference type="EMBL" id="CP009286">
    <property type="protein sequence ID" value="AIQ63601.1"/>
    <property type="molecule type" value="Genomic_DNA"/>
</dbReference>
<evidence type="ECO:0000259" key="9">
    <source>
        <dbReference type="PROSITE" id="PS51379"/>
    </source>
</evidence>
<keyword evidence="7 8" id="KW-0411">Iron-sulfur</keyword>
<evidence type="ECO:0000256" key="2">
    <source>
        <dbReference type="ARBA" id="ARBA00022448"/>
    </source>
</evidence>